<dbReference type="InterPro" id="IPR036626">
    <property type="entry name" value="GpW_sf"/>
</dbReference>
<dbReference type="EMBL" id="MN505213">
    <property type="protein sequence ID" value="QGF20932.1"/>
    <property type="molecule type" value="Genomic_DNA"/>
</dbReference>
<dbReference type="Gene3D" id="3.30.1580.10">
    <property type="entry name" value="Head-to-tail joining protein W"/>
    <property type="match status" value="1"/>
</dbReference>
<evidence type="ECO:0000313" key="1">
    <source>
        <dbReference type="EMBL" id="QGF20932.1"/>
    </source>
</evidence>
<evidence type="ECO:0000313" key="2">
    <source>
        <dbReference type="Proteomes" id="UP000345177"/>
    </source>
</evidence>
<dbReference type="SUPFAM" id="SSF64210">
    <property type="entry name" value="Head-to-tail joining protein W, gpW"/>
    <property type="match status" value="1"/>
</dbReference>
<dbReference type="GO" id="GO:0019058">
    <property type="term" value="P:viral life cycle"/>
    <property type="evidence" value="ECO:0007669"/>
    <property type="project" value="InterPro"/>
</dbReference>
<dbReference type="RefSeq" id="YP_010000090.1">
    <property type="nucleotide sequence ID" value="NC_053012.1"/>
</dbReference>
<dbReference type="InterPro" id="IPR004174">
    <property type="entry name" value="GpW"/>
</dbReference>
<dbReference type="Pfam" id="PF02831">
    <property type="entry name" value="gpW"/>
    <property type="match status" value="1"/>
</dbReference>
<name>A0A5Q2F3C7_9CAUD</name>
<dbReference type="KEGG" id="vg:62682730"/>
<organism evidence="1 2">
    <name type="scientific">Serratia phage JS26</name>
    <dbReference type="NCBI Taxonomy" id="2315217"/>
    <lineage>
        <taxon>Viruses</taxon>
        <taxon>Duplodnaviria</taxon>
        <taxon>Heunggongvirae</taxon>
        <taxon>Uroviricota</taxon>
        <taxon>Caudoviricetes</taxon>
        <taxon>Casjensviridae</taxon>
        <taxon>Dunedinvirus</taxon>
        <taxon>Dunedinvirus JS26</taxon>
    </lineage>
</organism>
<protein>
    <submittedName>
        <fullName evidence="1">Uncharacterized protein</fullName>
    </submittedName>
</protein>
<sequence>MSILTSFTCDQLREMLASALAALHALNTGRQVAEVVDQNGERVKFTAASASRLAIYIDQLQSALAEKGCDGATASCRAPLEFTF</sequence>
<accession>A0A5Q2F3C7</accession>
<reference evidence="1 2" key="1">
    <citation type="submission" date="2019-09" db="EMBL/GenBank/DDBJ databases">
        <title>Transcriptional response of Serratia to Siphovirus infection.</title>
        <authorList>
            <person name="Malone L.M."/>
            <person name="Fineran P.C."/>
        </authorList>
    </citation>
    <scope>NUCLEOTIDE SEQUENCE [LARGE SCALE GENOMIC DNA]</scope>
</reference>
<keyword evidence="2" id="KW-1185">Reference proteome</keyword>
<dbReference type="GeneID" id="62682730"/>
<proteinExistence type="predicted"/>
<dbReference type="Proteomes" id="UP000345177">
    <property type="component" value="Segment"/>
</dbReference>